<evidence type="ECO:0000256" key="5">
    <source>
        <dbReference type="ARBA" id="ARBA00022801"/>
    </source>
</evidence>
<comment type="caution">
    <text evidence="8">The sequence shown here is derived from an EMBL/GenBank/DDBJ whole genome shotgun (WGS) entry which is preliminary data.</text>
</comment>
<dbReference type="PRINTS" id="PR00724">
    <property type="entry name" value="CRBOXYPTASEC"/>
</dbReference>
<evidence type="ECO:0000256" key="2">
    <source>
        <dbReference type="ARBA" id="ARBA00022645"/>
    </source>
</evidence>
<reference evidence="8" key="1">
    <citation type="submission" date="2020-05" db="EMBL/GenBank/DDBJ databases">
        <title>Mycena genomes resolve the evolution of fungal bioluminescence.</title>
        <authorList>
            <person name="Tsai I.J."/>
        </authorList>
    </citation>
    <scope>NUCLEOTIDE SEQUENCE</scope>
    <source>
        <strain evidence="8">110903Hualien_Pintung</strain>
    </source>
</reference>
<evidence type="ECO:0000256" key="7">
    <source>
        <dbReference type="RuleBase" id="RU361156"/>
    </source>
</evidence>
<organism evidence="8 9">
    <name type="scientific">Mycena chlorophos</name>
    <name type="common">Agaric fungus</name>
    <name type="synonym">Agaricus chlorophos</name>
    <dbReference type="NCBI Taxonomy" id="658473"/>
    <lineage>
        <taxon>Eukaryota</taxon>
        <taxon>Fungi</taxon>
        <taxon>Dikarya</taxon>
        <taxon>Basidiomycota</taxon>
        <taxon>Agaricomycotina</taxon>
        <taxon>Agaricomycetes</taxon>
        <taxon>Agaricomycetidae</taxon>
        <taxon>Agaricales</taxon>
        <taxon>Marasmiineae</taxon>
        <taxon>Mycenaceae</taxon>
        <taxon>Mycena</taxon>
    </lineage>
</organism>
<proteinExistence type="inferred from homology"/>
<evidence type="ECO:0000313" key="8">
    <source>
        <dbReference type="EMBL" id="KAF7302417.1"/>
    </source>
</evidence>
<evidence type="ECO:0000313" key="9">
    <source>
        <dbReference type="Proteomes" id="UP000613580"/>
    </source>
</evidence>
<keyword evidence="3 7" id="KW-0645">Protease</keyword>
<keyword evidence="2 7" id="KW-0121">Carboxypeptidase</keyword>
<dbReference type="PANTHER" id="PTHR11802:SF113">
    <property type="entry name" value="SERINE CARBOXYPEPTIDASE CTSA-4.1"/>
    <property type="match status" value="1"/>
</dbReference>
<comment type="similarity">
    <text evidence="1 7">Belongs to the peptidase S10 family.</text>
</comment>
<sequence length="490" mass="53774">MVFRVASALLGLLAVPVLAYQTAFTVPPVSSPLNASFTPLGALNVLSATKFTTLVHPAFPNYGVRVKKSNFCDGTIASYTGYIDIEARHLFFYFFESRSDPETDDVIFWTNGGPACSSAIGLFMELGPCRIRDADEGPVYHAESWNSNANIFFVDQPIGAGFSYADYGEYVSTTEEAAKDMAAFVAIFFAHFTKFQGRPFHLSGESYAGRLLPVYAATIYDQNPYLVAAGLAPINVSSVMIGNGMTDAPKTVAGWYEMQCTPASTMPVQSIENCVDMKKKLPRCMKWLKESCQDIFDSINCAAAMGFCMQSFIYPYILLGRDPYDISRLCPGSPDCSDVLEAPIVEYLNRADIQSMLGVDPSRSTFAACAYDVVDAFGGLQGDVMHGSTEYVAGLLERGVRVLIYAGSYDYICSWVSNEAWTLELEWSGHDEFAGQPLRAWVVDGERAGLTRSAGPLTFATIDGGGHMAPYERPKQSLEMVQRWLAYEEL</sequence>
<dbReference type="AlphaFoldDB" id="A0A8H6W2C9"/>
<dbReference type="OrthoDB" id="443318at2759"/>
<dbReference type="PANTHER" id="PTHR11802">
    <property type="entry name" value="SERINE PROTEASE FAMILY S10 SERINE CARBOXYPEPTIDASE"/>
    <property type="match status" value="1"/>
</dbReference>
<dbReference type="InterPro" id="IPR033124">
    <property type="entry name" value="Ser_caboxypep_his_AS"/>
</dbReference>
<dbReference type="Proteomes" id="UP000613580">
    <property type="component" value="Unassembled WGS sequence"/>
</dbReference>
<dbReference type="EMBL" id="JACAZE010000012">
    <property type="protein sequence ID" value="KAF7302417.1"/>
    <property type="molecule type" value="Genomic_DNA"/>
</dbReference>
<dbReference type="InterPro" id="IPR029058">
    <property type="entry name" value="AB_hydrolase_fold"/>
</dbReference>
<dbReference type="GO" id="GO:0000324">
    <property type="term" value="C:fungal-type vacuole"/>
    <property type="evidence" value="ECO:0007669"/>
    <property type="project" value="TreeGrafter"/>
</dbReference>
<gene>
    <name evidence="8" type="ORF">HMN09_00875500</name>
</gene>
<dbReference type="PROSITE" id="PS00560">
    <property type="entry name" value="CARBOXYPEPT_SER_HIS"/>
    <property type="match status" value="1"/>
</dbReference>
<dbReference type="Gene3D" id="1.10.287.410">
    <property type="match status" value="1"/>
</dbReference>
<dbReference type="InterPro" id="IPR018202">
    <property type="entry name" value="Ser_caboxypep_ser_AS"/>
</dbReference>
<feature type="chain" id="PRO_5034263728" description="Carboxypeptidase" evidence="7">
    <location>
        <begin position="20"/>
        <end position="490"/>
    </location>
</feature>
<keyword evidence="6" id="KW-0325">Glycoprotein</keyword>
<evidence type="ECO:0000256" key="4">
    <source>
        <dbReference type="ARBA" id="ARBA00022729"/>
    </source>
</evidence>
<dbReference type="PROSITE" id="PS00131">
    <property type="entry name" value="CARBOXYPEPT_SER_SER"/>
    <property type="match status" value="1"/>
</dbReference>
<dbReference type="GO" id="GO:0004185">
    <property type="term" value="F:serine-type carboxypeptidase activity"/>
    <property type="evidence" value="ECO:0007669"/>
    <property type="project" value="UniProtKB-UniRule"/>
</dbReference>
<dbReference type="Gene3D" id="3.40.50.1820">
    <property type="entry name" value="alpha/beta hydrolase"/>
    <property type="match status" value="1"/>
</dbReference>
<dbReference type="SUPFAM" id="SSF53474">
    <property type="entry name" value="alpha/beta-Hydrolases"/>
    <property type="match status" value="1"/>
</dbReference>
<accession>A0A8H6W2C9</accession>
<evidence type="ECO:0000256" key="3">
    <source>
        <dbReference type="ARBA" id="ARBA00022670"/>
    </source>
</evidence>
<dbReference type="EC" id="3.4.16.-" evidence="7"/>
<dbReference type="InterPro" id="IPR001563">
    <property type="entry name" value="Peptidase_S10"/>
</dbReference>
<keyword evidence="5 7" id="KW-0378">Hydrolase</keyword>
<dbReference type="Pfam" id="PF00450">
    <property type="entry name" value="Peptidase_S10"/>
    <property type="match status" value="1"/>
</dbReference>
<protein>
    <recommendedName>
        <fullName evidence="7">Carboxypeptidase</fullName>
        <ecNumber evidence="7">3.4.16.-</ecNumber>
    </recommendedName>
</protein>
<keyword evidence="9" id="KW-1185">Reference proteome</keyword>
<evidence type="ECO:0000256" key="6">
    <source>
        <dbReference type="ARBA" id="ARBA00023180"/>
    </source>
</evidence>
<name>A0A8H6W2C9_MYCCL</name>
<evidence type="ECO:0000256" key="1">
    <source>
        <dbReference type="ARBA" id="ARBA00009431"/>
    </source>
</evidence>
<dbReference type="GO" id="GO:0006508">
    <property type="term" value="P:proteolysis"/>
    <property type="evidence" value="ECO:0007669"/>
    <property type="project" value="UniProtKB-KW"/>
</dbReference>
<feature type="signal peptide" evidence="7">
    <location>
        <begin position="1"/>
        <end position="19"/>
    </location>
</feature>
<keyword evidence="4 7" id="KW-0732">Signal</keyword>